<dbReference type="SUPFAM" id="SSF53807">
    <property type="entry name" value="Helical backbone' metal receptor"/>
    <property type="match status" value="1"/>
</dbReference>
<feature type="domain" description="Fe/B12 periplasmic-binding" evidence="2">
    <location>
        <begin position="44"/>
        <end position="323"/>
    </location>
</feature>
<dbReference type="Proteomes" id="UP000503017">
    <property type="component" value="Chromosome"/>
</dbReference>
<feature type="signal peptide" evidence="1">
    <location>
        <begin position="1"/>
        <end position="25"/>
    </location>
</feature>
<organism evidence="3 4">
    <name type="scientific">Mesorhizobium loti R88b</name>
    <dbReference type="NCBI Taxonomy" id="935548"/>
    <lineage>
        <taxon>Bacteria</taxon>
        <taxon>Pseudomonadati</taxon>
        <taxon>Pseudomonadota</taxon>
        <taxon>Alphaproteobacteria</taxon>
        <taxon>Hyphomicrobiales</taxon>
        <taxon>Phyllobacteriaceae</taxon>
        <taxon>Mesorhizobium</taxon>
    </lineage>
</organism>
<evidence type="ECO:0000313" key="3">
    <source>
        <dbReference type="EMBL" id="QKD02620.1"/>
    </source>
</evidence>
<dbReference type="Gene3D" id="3.40.50.1980">
    <property type="entry name" value="Nitrogenase molybdenum iron protein domain"/>
    <property type="match status" value="2"/>
</dbReference>
<feature type="chain" id="PRO_5027107094" description="Fe/B12 periplasmic-binding domain-containing protein" evidence="1">
    <location>
        <begin position="26"/>
        <end position="349"/>
    </location>
</feature>
<dbReference type="AlphaFoldDB" id="A0A6M7WFK9"/>
<dbReference type="PROSITE" id="PS50983">
    <property type="entry name" value="FE_B12_PBP"/>
    <property type="match status" value="1"/>
</dbReference>
<dbReference type="InterPro" id="IPR002491">
    <property type="entry name" value="ABC_transptr_periplasmic_BD"/>
</dbReference>
<gene>
    <name evidence="3" type="ORF">EB235_14855</name>
</gene>
<protein>
    <recommendedName>
        <fullName evidence="2">Fe/B12 periplasmic-binding domain-containing protein</fullName>
    </recommendedName>
</protein>
<dbReference type="PANTHER" id="PTHR30535">
    <property type="entry name" value="VITAMIN B12-BINDING PROTEIN"/>
    <property type="match status" value="1"/>
</dbReference>
<dbReference type="Pfam" id="PF01497">
    <property type="entry name" value="Peripla_BP_2"/>
    <property type="match status" value="1"/>
</dbReference>
<dbReference type="RefSeq" id="WP_027030268.1">
    <property type="nucleotide sequence ID" value="NZ_CP033367.1"/>
</dbReference>
<dbReference type="CDD" id="cd01142">
    <property type="entry name" value="TroA_e"/>
    <property type="match status" value="1"/>
</dbReference>
<proteinExistence type="predicted"/>
<evidence type="ECO:0000313" key="4">
    <source>
        <dbReference type="Proteomes" id="UP000503017"/>
    </source>
</evidence>
<dbReference type="GO" id="GO:0071281">
    <property type="term" value="P:cellular response to iron ion"/>
    <property type="evidence" value="ECO:0007669"/>
    <property type="project" value="TreeGrafter"/>
</dbReference>
<name>A0A6M7WFK9_RHILI</name>
<reference evidence="3 4" key="1">
    <citation type="submission" date="2018-10" db="EMBL/GenBank/DDBJ databases">
        <authorList>
            <person name="Perry B.J."/>
            <person name="Sullivan J.T."/>
            <person name="Murphy R.J.T."/>
            <person name="Ramsay J.P."/>
            <person name="Ronson C.W."/>
        </authorList>
    </citation>
    <scope>NUCLEOTIDE SEQUENCE [LARGE SCALE GENOMIC DNA]</scope>
    <source>
        <strain evidence="3 4">R88b</strain>
    </source>
</reference>
<evidence type="ECO:0000259" key="2">
    <source>
        <dbReference type="PROSITE" id="PS50983"/>
    </source>
</evidence>
<sequence length="349" mass="38415">MNLRRGCVLALALLSLLMALAPAMARTITDQLNRTVTVPDKVERIVVLQHQTLDVLVELGAADKIVGVLRTWPKLIPGLDKYAPQLTSLPMPGDLSTANVEEVLKLKPDVVFVTNYAPPAMIAQLSQAGLPVVAISLSKGEGVEAPKLNPTFADDDVAYAEGLKIGVRLIGDIVGKRERADQLIDYAFAQRKQVEERVASIPDAERVKLYMANPDMNTYGSGKYTGVIMKRSGGVNVASGVRGATKVSMEDVLAWNPQVIFVQDRYAPVADEIRKGAAWQHVDAVENKRLYITPEYVKPWGYPLPEALALGELWMAKKLYPERFADIDMQKQADAYYQQFYGQAYSGPN</sequence>
<accession>A0A6M7WFK9</accession>
<keyword evidence="1" id="KW-0732">Signal</keyword>
<dbReference type="InterPro" id="IPR050902">
    <property type="entry name" value="ABC_Transporter_SBP"/>
</dbReference>
<dbReference type="EMBL" id="CP033367">
    <property type="protein sequence ID" value="QKD02620.1"/>
    <property type="molecule type" value="Genomic_DNA"/>
</dbReference>
<dbReference type="PANTHER" id="PTHR30535:SF34">
    <property type="entry name" value="MOLYBDATE-BINDING PROTEIN MOLA"/>
    <property type="match status" value="1"/>
</dbReference>
<evidence type="ECO:0000256" key="1">
    <source>
        <dbReference type="SAM" id="SignalP"/>
    </source>
</evidence>